<comment type="caution">
    <text evidence="1">The sequence shown here is derived from an EMBL/GenBank/DDBJ whole genome shotgun (WGS) entry which is preliminary data.</text>
</comment>
<reference evidence="2" key="1">
    <citation type="journal article" date="2022" name="Mol. Ecol. Resour.">
        <title>The genomes of chicory, endive, great burdock and yacon provide insights into Asteraceae palaeo-polyploidization history and plant inulin production.</title>
        <authorList>
            <person name="Fan W."/>
            <person name="Wang S."/>
            <person name="Wang H."/>
            <person name="Wang A."/>
            <person name="Jiang F."/>
            <person name="Liu H."/>
            <person name="Zhao H."/>
            <person name="Xu D."/>
            <person name="Zhang Y."/>
        </authorList>
    </citation>
    <scope>NUCLEOTIDE SEQUENCE [LARGE SCALE GENOMIC DNA]</scope>
    <source>
        <strain evidence="2">cv. Yunnan</strain>
    </source>
</reference>
<dbReference type="EMBL" id="CM042019">
    <property type="protein sequence ID" value="KAI3824347.1"/>
    <property type="molecule type" value="Genomic_DNA"/>
</dbReference>
<accession>A0ACB9JWH2</accession>
<keyword evidence="2" id="KW-1185">Reference proteome</keyword>
<reference evidence="1 2" key="2">
    <citation type="journal article" date="2022" name="Mol. Ecol. Resour.">
        <title>The genomes of chicory, endive, great burdock and yacon provide insights into Asteraceae paleo-polyploidization history and plant inulin production.</title>
        <authorList>
            <person name="Fan W."/>
            <person name="Wang S."/>
            <person name="Wang H."/>
            <person name="Wang A."/>
            <person name="Jiang F."/>
            <person name="Liu H."/>
            <person name="Zhao H."/>
            <person name="Xu D."/>
            <person name="Zhang Y."/>
        </authorList>
    </citation>
    <scope>NUCLEOTIDE SEQUENCE [LARGE SCALE GENOMIC DNA]</scope>
    <source>
        <strain evidence="2">cv. Yunnan</strain>
        <tissue evidence="1">Leaves</tissue>
    </source>
</reference>
<protein>
    <submittedName>
        <fullName evidence="1">Uncharacterized protein</fullName>
    </submittedName>
</protein>
<evidence type="ECO:0000313" key="2">
    <source>
        <dbReference type="Proteomes" id="UP001056120"/>
    </source>
</evidence>
<sequence length="73" mass="8344">MIFRRGLRRHRQRCVQNCLRVGSRAFSGDTGELHSTGSPLFVSLRSRSTRIRHPGPWTCWLVNGASERYGITT</sequence>
<organism evidence="1 2">
    <name type="scientific">Smallanthus sonchifolius</name>
    <dbReference type="NCBI Taxonomy" id="185202"/>
    <lineage>
        <taxon>Eukaryota</taxon>
        <taxon>Viridiplantae</taxon>
        <taxon>Streptophyta</taxon>
        <taxon>Embryophyta</taxon>
        <taxon>Tracheophyta</taxon>
        <taxon>Spermatophyta</taxon>
        <taxon>Magnoliopsida</taxon>
        <taxon>eudicotyledons</taxon>
        <taxon>Gunneridae</taxon>
        <taxon>Pentapetalae</taxon>
        <taxon>asterids</taxon>
        <taxon>campanulids</taxon>
        <taxon>Asterales</taxon>
        <taxon>Asteraceae</taxon>
        <taxon>Asteroideae</taxon>
        <taxon>Heliantheae alliance</taxon>
        <taxon>Millerieae</taxon>
        <taxon>Smallanthus</taxon>
    </lineage>
</organism>
<name>A0ACB9JWH2_9ASTR</name>
<evidence type="ECO:0000313" key="1">
    <source>
        <dbReference type="EMBL" id="KAI3824347.1"/>
    </source>
</evidence>
<proteinExistence type="predicted"/>
<gene>
    <name evidence="1" type="ORF">L1987_05805</name>
</gene>
<dbReference type="Proteomes" id="UP001056120">
    <property type="component" value="Linkage Group LG02"/>
</dbReference>